<evidence type="ECO:0000256" key="1">
    <source>
        <dbReference type="ARBA" id="ARBA00006845"/>
    </source>
</evidence>
<dbReference type="SUPFAM" id="SSF52038">
    <property type="entry name" value="Barstar-related"/>
    <property type="match status" value="1"/>
</dbReference>
<keyword evidence="4" id="KW-1185">Reference proteome</keyword>
<evidence type="ECO:0000259" key="2">
    <source>
        <dbReference type="Pfam" id="PF01337"/>
    </source>
</evidence>
<dbReference type="OrthoDB" id="8859549at2"/>
<organism evidence="3 4">
    <name type="scientific">Terracoccus luteus</name>
    <dbReference type="NCBI Taxonomy" id="53356"/>
    <lineage>
        <taxon>Bacteria</taxon>
        <taxon>Bacillati</taxon>
        <taxon>Actinomycetota</taxon>
        <taxon>Actinomycetes</taxon>
        <taxon>Micrococcales</taxon>
        <taxon>Intrasporangiaceae</taxon>
        <taxon>Terracoccus</taxon>
    </lineage>
</organism>
<dbReference type="RefSeq" id="WP_121031478.1">
    <property type="nucleotide sequence ID" value="NZ_RBXT01000001.1"/>
</dbReference>
<dbReference type="Gene3D" id="3.30.370.10">
    <property type="entry name" value="Barstar-like"/>
    <property type="match status" value="1"/>
</dbReference>
<evidence type="ECO:0000313" key="3">
    <source>
        <dbReference type="EMBL" id="RKT77545.1"/>
    </source>
</evidence>
<proteinExistence type="inferred from homology"/>
<comment type="similarity">
    <text evidence="1">Belongs to the barstar family.</text>
</comment>
<comment type="caution">
    <text evidence="3">The sequence shown here is derived from an EMBL/GenBank/DDBJ whole genome shotgun (WGS) entry which is preliminary data.</text>
</comment>
<dbReference type="InterPro" id="IPR035905">
    <property type="entry name" value="Barstar-like_sf"/>
</dbReference>
<dbReference type="EMBL" id="RBXT01000001">
    <property type="protein sequence ID" value="RKT77545.1"/>
    <property type="molecule type" value="Genomic_DNA"/>
</dbReference>
<feature type="domain" description="Barstar (barnase inhibitor)" evidence="2">
    <location>
        <begin position="32"/>
        <end position="112"/>
    </location>
</feature>
<gene>
    <name evidence="3" type="ORF">DFJ68_0968</name>
</gene>
<name>A0A495XWM1_9MICO</name>
<dbReference type="InterPro" id="IPR000468">
    <property type="entry name" value="Barstar"/>
</dbReference>
<sequence>MTTLLGAHAEVDDHLEALRIRGHDVIVVTAGVDKATTLDAFARALDLPTWFGHNWDALADALRDYDGPEGRSARLGRPVELVVDHAKTLRDTDSHTWSTLLDVLDEVEHERDDLTVTVVAR</sequence>
<reference evidence="3 4" key="1">
    <citation type="submission" date="2018-10" db="EMBL/GenBank/DDBJ databases">
        <title>Sequencing the genomes of 1000 actinobacteria strains.</title>
        <authorList>
            <person name="Klenk H.-P."/>
        </authorList>
    </citation>
    <scope>NUCLEOTIDE SEQUENCE [LARGE SCALE GENOMIC DNA]</scope>
    <source>
        <strain evidence="3 4">DSM 44267</strain>
    </source>
</reference>
<evidence type="ECO:0000313" key="4">
    <source>
        <dbReference type="Proteomes" id="UP000278440"/>
    </source>
</evidence>
<dbReference type="AlphaFoldDB" id="A0A495XWM1"/>
<dbReference type="Pfam" id="PF01337">
    <property type="entry name" value="Barstar"/>
    <property type="match status" value="1"/>
</dbReference>
<accession>A0A495XWM1</accession>
<protein>
    <submittedName>
        <fullName evidence="3">Barstar (Barnase inhibitor)</fullName>
    </submittedName>
</protein>
<dbReference type="Proteomes" id="UP000278440">
    <property type="component" value="Unassembled WGS sequence"/>
</dbReference>